<dbReference type="GO" id="GO:0032298">
    <property type="term" value="P:positive regulation of DNA-templated DNA replication initiation"/>
    <property type="evidence" value="ECO:0007669"/>
    <property type="project" value="TreeGrafter"/>
</dbReference>
<dbReference type="PANTHER" id="PTHR38767:SF1">
    <property type="entry name" value="DNA POLYMERASE III SUBUNIT CHI"/>
    <property type="match status" value="1"/>
</dbReference>
<dbReference type="AlphaFoldDB" id="A0A8J6YU65"/>
<dbReference type="Pfam" id="PF04364">
    <property type="entry name" value="DNA_pol3_chi"/>
    <property type="match status" value="1"/>
</dbReference>
<dbReference type="NCBIfam" id="NF004347">
    <property type="entry name" value="PRK05728.1-4"/>
    <property type="match status" value="1"/>
</dbReference>
<dbReference type="InterPro" id="IPR007459">
    <property type="entry name" value="DNA_pol3_chi"/>
</dbReference>
<accession>A0A8J6YU65</accession>
<dbReference type="InterPro" id="IPR036768">
    <property type="entry name" value="PolIII_chi_sf"/>
</dbReference>
<organism evidence="1 2">
    <name type="scientific">Mangrovicoccus algicola</name>
    <dbReference type="NCBI Taxonomy" id="2771008"/>
    <lineage>
        <taxon>Bacteria</taxon>
        <taxon>Pseudomonadati</taxon>
        <taxon>Pseudomonadota</taxon>
        <taxon>Alphaproteobacteria</taxon>
        <taxon>Rhodobacterales</taxon>
        <taxon>Paracoccaceae</taxon>
        <taxon>Mangrovicoccus</taxon>
    </lineage>
</organism>
<protein>
    <submittedName>
        <fullName evidence="1">DNA polymerase III subunit chi</fullName>
    </submittedName>
</protein>
<dbReference type="GO" id="GO:0006260">
    <property type="term" value="P:DNA replication"/>
    <property type="evidence" value="ECO:0007669"/>
    <property type="project" value="InterPro"/>
</dbReference>
<dbReference type="Proteomes" id="UP000609121">
    <property type="component" value="Unassembled WGS sequence"/>
</dbReference>
<evidence type="ECO:0000313" key="2">
    <source>
        <dbReference type="Proteomes" id="UP000609121"/>
    </source>
</evidence>
<dbReference type="RefSeq" id="WP_193180755.1">
    <property type="nucleotide sequence ID" value="NZ_JACVXA010000012.1"/>
</dbReference>
<dbReference type="GO" id="GO:0003677">
    <property type="term" value="F:DNA binding"/>
    <property type="evidence" value="ECO:0007669"/>
    <property type="project" value="InterPro"/>
</dbReference>
<reference evidence="1" key="1">
    <citation type="submission" date="2020-09" db="EMBL/GenBank/DDBJ databases">
        <title>A novel bacterium of genus Mangrovicoccus, isolated from South China Sea.</title>
        <authorList>
            <person name="Huang H."/>
            <person name="Mo K."/>
            <person name="Hu Y."/>
        </authorList>
    </citation>
    <scope>NUCLEOTIDE SEQUENCE</scope>
    <source>
        <strain evidence="1">HB182678</strain>
    </source>
</reference>
<dbReference type="Gene3D" id="3.40.50.10110">
    <property type="entry name" value="DNA polymerase III subunit chi"/>
    <property type="match status" value="1"/>
</dbReference>
<dbReference type="PANTHER" id="PTHR38767">
    <property type="entry name" value="DNA POLYMERASE III SUBUNIT CHI"/>
    <property type="match status" value="1"/>
</dbReference>
<keyword evidence="2" id="KW-1185">Reference proteome</keyword>
<evidence type="ECO:0000313" key="1">
    <source>
        <dbReference type="EMBL" id="MBE3637765.1"/>
    </source>
</evidence>
<name>A0A8J6YU65_9RHOB</name>
<dbReference type="SUPFAM" id="SSF102400">
    <property type="entry name" value="DNA polymerase III chi subunit"/>
    <property type="match status" value="1"/>
</dbReference>
<proteinExistence type="predicted"/>
<dbReference type="GO" id="GO:0003887">
    <property type="term" value="F:DNA-directed DNA polymerase activity"/>
    <property type="evidence" value="ECO:0007669"/>
    <property type="project" value="InterPro"/>
</dbReference>
<gene>
    <name evidence="1" type="ORF">ICN82_06045</name>
</gene>
<dbReference type="EMBL" id="JACVXA010000012">
    <property type="protein sequence ID" value="MBE3637765.1"/>
    <property type="molecule type" value="Genomic_DNA"/>
</dbReference>
<sequence length="156" mass="16932">MGRAMFYQLGGISLEATLPRLLERALDAGWKVDLRGRDAARLERLDAALWLGPEAGFLPHGLEGGAHDARQPVLLTTAATARPDAACVMAIDSAEIDPAEAAVLERVCILFDGQDQMQLTAARGQWRALTSAGVVAEYWAEEDGRWQKRMSTADRG</sequence>
<comment type="caution">
    <text evidence="1">The sequence shown here is derived from an EMBL/GenBank/DDBJ whole genome shotgun (WGS) entry which is preliminary data.</text>
</comment>